<dbReference type="Proteomes" id="UP000031928">
    <property type="component" value="Chromosome"/>
</dbReference>
<evidence type="ECO:0000259" key="2">
    <source>
        <dbReference type="Pfam" id="PF19053"/>
    </source>
</evidence>
<dbReference type="AlphaFoldDB" id="A0A0B6TDN8"/>
<dbReference type="InterPro" id="IPR006707">
    <property type="entry name" value="T7SS_EccD"/>
</dbReference>
<protein>
    <recommendedName>
        <fullName evidence="2">EccD-like transmembrane domain-containing protein</fullName>
    </recommendedName>
</protein>
<reference evidence="3 4" key="1">
    <citation type="submission" date="2014-05" db="EMBL/GenBank/DDBJ databases">
        <title>Complete genome sequence of Corynebacterium marinum DSM 44953.</title>
        <authorList>
            <person name="Schaffert L."/>
            <person name="Albersmeier A."/>
            <person name="Kalinowski J."/>
            <person name="Ruckert C."/>
        </authorList>
    </citation>
    <scope>NUCLEOTIDE SEQUENCE [LARGE SCALE GENOMIC DNA]</scope>
    <source>
        <strain evidence="3 4">DSM 44953</strain>
    </source>
</reference>
<dbReference type="InterPro" id="IPR044049">
    <property type="entry name" value="EccD_transm"/>
</dbReference>
<dbReference type="STRING" id="1224162.B840_02070"/>
<feature type="transmembrane region" description="Helical" evidence="1">
    <location>
        <begin position="402"/>
        <end position="421"/>
    </location>
</feature>
<keyword evidence="4" id="KW-1185">Reference proteome</keyword>
<dbReference type="EMBL" id="CP007790">
    <property type="protein sequence ID" value="AJK68042.1"/>
    <property type="molecule type" value="Genomic_DNA"/>
</dbReference>
<evidence type="ECO:0000313" key="4">
    <source>
        <dbReference type="Proteomes" id="UP000031928"/>
    </source>
</evidence>
<dbReference type="OrthoDB" id="4426863at2"/>
<feature type="transmembrane region" description="Helical" evidence="1">
    <location>
        <begin position="376"/>
        <end position="396"/>
    </location>
</feature>
<accession>A0A0B6TDN8</accession>
<dbReference type="NCBIfam" id="TIGR03920">
    <property type="entry name" value="T7SS_EccD"/>
    <property type="match status" value="1"/>
</dbReference>
<dbReference type="Gene3D" id="3.10.20.90">
    <property type="entry name" value="Phosphatidylinositol 3-kinase Catalytic Subunit, Chain A, domain 1"/>
    <property type="match status" value="1"/>
</dbReference>
<keyword evidence="1" id="KW-0812">Transmembrane</keyword>
<feature type="transmembrane region" description="Helical" evidence="1">
    <location>
        <begin position="270"/>
        <end position="289"/>
    </location>
</feature>
<name>A0A0B6TDN8_9CORY</name>
<dbReference type="Pfam" id="PF19053">
    <property type="entry name" value="EccD"/>
    <property type="match status" value="1"/>
</dbReference>
<sequence>MPREAVAQGVCPHAPEQLWGLAVSVDHVLRLTVRFQVGGYHREADVALPAGSALADVIPEIVALVGAPRISRPWQAMTAAGTTLDAAVPLHQTQLDHGSVVVLTPRHEAGAPVVRDAAEALAETADLADPAGLAAAGAVSGAAAVLAIGAALGPASQALALAAATALSVLVLRRGIRVLAPVAVVLAGLSAAAAVLEAARPEEVARPATVGLAAFTALGAAVVVLLFTVAIDGIGTRTAAASAALLGTGAVAAAGAFLPSQAAEPGTASAALVLAAGVVLMGQLPGLAVRGAGLRVPRLPTAGQDLSVADEAQPDVGTRARRARELHEGAAIGSVAAMLPALVVVGGHGGGFAQGLCVAVAGAVLLHAARHRQAATAWSWMVVGLTACVCSAVAAAEPGHPAQWAVALAVAAAGLTAPVWAPKVPDLEPTAVVWWERAESLALAASLPLAAHLAGLFLLIRGLG</sequence>
<feature type="transmembrane region" description="Helical" evidence="1">
    <location>
        <begin position="329"/>
        <end position="346"/>
    </location>
</feature>
<gene>
    <name evidence="3" type="ORF">B840_02070</name>
</gene>
<feature type="transmembrane region" description="Helical" evidence="1">
    <location>
        <begin position="238"/>
        <end position="258"/>
    </location>
</feature>
<proteinExistence type="predicted"/>
<feature type="domain" description="EccD-like transmembrane" evidence="2">
    <location>
        <begin position="133"/>
        <end position="463"/>
    </location>
</feature>
<evidence type="ECO:0000313" key="3">
    <source>
        <dbReference type="EMBL" id="AJK68042.1"/>
    </source>
</evidence>
<feature type="transmembrane region" description="Helical" evidence="1">
    <location>
        <begin position="179"/>
        <end position="196"/>
    </location>
</feature>
<feature type="transmembrane region" description="Helical" evidence="1">
    <location>
        <begin position="155"/>
        <end position="172"/>
    </location>
</feature>
<keyword evidence="1" id="KW-0472">Membrane</keyword>
<feature type="transmembrane region" description="Helical" evidence="1">
    <location>
        <begin position="441"/>
        <end position="460"/>
    </location>
</feature>
<dbReference type="KEGG" id="cmq:B840_02070"/>
<feature type="transmembrane region" description="Helical" evidence="1">
    <location>
        <begin position="208"/>
        <end position="231"/>
    </location>
</feature>
<evidence type="ECO:0000256" key="1">
    <source>
        <dbReference type="SAM" id="Phobius"/>
    </source>
</evidence>
<keyword evidence="1" id="KW-1133">Transmembrane helix</keyword>
<dbReference type="HOGENOM" id="CLU_048084_0_0_11"/>
<organism evidence="3 4">
    <name type="scientific">Corynebacterium marinum DSM 44953</name>
    <dbReference type="NCBI Taxonomy" id="1224162"/>
    <lineage>
        <taxon>Bacteria</taxon>
        <taxon>Bacillati</taxon>
        <taxon>Actinomycetota</taxon>
        <taxon>Actinomycetes</taxon>
        <taxon>Mycobacteriales</taxon>
        <taxon>Corynebacteriaceae</taxon>
        <taxon>Corynebacterium</taxon>
    </lineage>
</organism>